<evidence type="ECO:0000313" key="5">
    <source>
        <dbReference type="Proteomes" id="UP000887574"/>
    </source>
</evidence>
<evidence type="ECO:0000256" key="4">
    <source>
        <dbReference type="ARBA" id="ARBA00040565"/>
    </source>
</evidence>
<comment type="similarity">
    <text evidence="1">Belongs to the universal ribosomal protein uL4 family.</text>
</comment>
<keyword evidence="5" id="KW-1185">Reference proteome</keyword>
<dbReference type="GO" id="GO:1990904">
    <property type="term" value="C:ribonucleoprotein complex"/>
    <property type="evidence" value="ECO:0007669"/>
    <property type="project" value="UniProtKB-KW"/>
</dbReference>
<keyword evidence="2" id="KW-0689">Ribosomal protein</keyword>
<dbReference type="WBParaSite" id="jg24966">
    <property type="protein sequence ID" value="jg24966"/>
    <property type="gene ID" value="jg24966"/>
</dbReference>
<dbReference type="Proteomes" id="UP000887574">
    <property type="component" value="Unplaced"/>
</dbReference>
<accession>A0A915E1R9</accession>
<keyword evidence="3" id="KW-0687">Ribonucleoprotein</keyword>
<protein>
    <recommendedName>
        <fullName evidence="4">Large ribosomal subunit protein uL4m</fullName>
    </recommendedName>
</protein>
<proteinExistence type="inferred from homology"/>
<dbReference type="Gene3D" id="3.40.1370.10">
    <property type="match status" value="1"/>
</dbReference>
<dbReference type="PANTHER" id="PTHR10746">
    <property type="entry name" value="50S RIBOSOMAL PROTEIN L4"/>
    <property type="match status" value="1"/>
</dbReference>
<dbReference type="Pfam" id="PF00573">
    <property type="entry name" value="Ribosomal_L4"/>
    <property type="match status" value="1"/>
</dbReference>
<dbReference type="InterPro" id="IPR002136">
    <property type="entry name" value="Ribosomal_uL4"/>
</dbReference>
<evidence type="ECO:0000313" key="6">
    <source>
        <dbReference type="WBParaSite" id="jg11771"/>
    </source>
</evidence>
<dbReference type="PANTHER" id="PTHR10746:SF6">
    <property type="entry name" value="LARGE RIBOSOMAL SUBUNIT PROTEIN UL4M"/>
    <property type="match status" value="1"/>
</dbReference>
<dbReference type="GO" id="GO:0006412">
    <property type="term" value="P:translation"/>
    <property type="evidence" value="ECO:0007669"/>
    <property type="project" value="InterPro"/>
</dbReference>
<evidence type="ECO:0000256" key="1">
    <source>
        <dbReference type="ARBA" id="ARBA00010528"/>
    </source>
</evidence>
<dbReference type="SUPFAM" id="SSF52166">
    <property type="entry name" value="Ribosomal protein L4"/>
    <property type="match status" value="1"/>
</dbReference>
<dbReference type="GO" id="GO:0005840">
    <property type="term" value="C:ribosome"/>
    <property type="evidence" value="ECO:0007669"/>
    <property type="project" value="UniProtKB-KW"/>
</dbReference>
<dbReference type="WBParaSite" id="jg11771">
    <property type="protein sequence ID" value="jg11771"/>
    <property type="gene ID" value="jg11771"/>
</dbReference>
<evidence type="ECO:0000313" key="7">
    <source>
        <dbReference type="WBParaSite" id="jg24966"/>
    </source>
</evidence>
<reference evidence="6 7" key="1">
    <citation type="submission" date="2022-11" db="UniProtKB">
        <authorList>
            <consortium name="WormBaseParasite"/>
        </authorList>
    </citation>
    <scope>IDENTIFICATION</scope>
</reference>
<dbReference type="AlphaFoldDB" id="A0A915E1R9"/>
<sequence>MPGGGRKPWPQKRTGRSHVGTIRTPQFIRGGFAHGVRGPKTWFYMLPDTIRIQGLCTALTIKHTQDDLVLVDDFSSLPTSDPNYLQELADARNWGYSVLFVDTSAELVPQNLIKATEEVPSFNVMPLYGLNCYSIVKHETLVISRRALDALEERILEQLHKMGPKNPKYRYIDIKQTIQAEGQHEEHPIYPPSV</sequence>
<evidence type="ECO:0000256" key="2">
    <source>
        <dbReference type="ARBA" id="ARBA00022980"/>
    </source>
</evidence>
<name>A0A915E1R9_9BILA</name>
<evidence type="ECO:0000256" key="3">
    <source>
        <dbReference type="ARBA" id="ARBA00023274"/>
    </source>
</evidence>
<dbReference type="InterPro" id="IPR013005">
    <property type="entry name" value="Ribosomal_uL4-like"/>
</dbReference>
<organism evidence="5 7">
    <name type="scientific">Ditylenchus dipsaci</name>
    <dbReference type="NCBI Taxonomy" id="166011"/>
    <lineage>
        <taxon>Eukaryota</taxon>
        <taxon>Metazoa</taxon>
        <taxon>Ecdysozoa</taxon>
        <taxon>Nematoda</taxon>
        <taxon>Chromadorea</taxon>
        <taxon>Rhabditida</taxon>
        <taxon>Tylenchina</taxon>
        <taxon>Tylenchomorpha</taxon>
        <taxon>Sphaerularioidea</taxon>
        <taxon>Anguinidae</taxon>
        <taxon>Anguininae</taxon>
        <taxon>Ditylenchus</taxon>
    </lineage>
</organism>
<dbReference type="GO" id="GO:0003735">
    <property type="term" value="F:structural constituent of ribosome"/>
    <property type="evidence" value="ECO:0007669"/>
    <property type="project" value="InterPro"/>
</dbReference>
<dbReference type="InterPro" id="IPR023574">
    <property type="entry name" value="Ribosomal_uL4_dom_sf"/>
</dbReference>